<evidence type="ECO:0000313" key="1">
    <source>
        <dbReference type="EMBL" id="KXB80941.1"/>
    </source>
</evidence>
<name>A0AB34X1S2_9ACTO</name>
<sequence length="49" mass="6183">MKLRKMLIPDRQIFFLEDTDIPLRVVRQKIYWNPEKMFHVKHRVFLVKK</sequence>
<dbReference type="EMBL" id="LSDN01000013">
    <property type="protein sequence ID" value="KXB80941.1"/>
    <property type="molecule type" value="Genomic_DNA"/>
</dbReference>
<dbReference type="Proteomes" id="UP000070572">
    <property type="component" value="Unassembled WGS sequence"/>
</dbReference>
<evidence type="ECO:0008006" key="3">
    <source>
        <dbReference type="Google" id="ProtNLM"/>
    </source>
</evidence>
<dbReference type="AlphaFoldDB" id="A0AB34X1S2"/>
<comment type="caution">
    <text evidence="1">The sequence shown here is derived from an EMBL/GenBank/DDBJ whole genome shotgun (WGS) entry which is preliminary data.</text>
</comment>
<reference evidence="1 2" key="1">
    <citation type="submission" date="2016-01" db="EMBL/GenBank/DDBJ databases">
        <authorList>
            <person name="Mitreva M."/>
            <person name="Pepin K.H."/>
            <person name="Mihindukulasuriya K.A."/>
            <person name="Fulton R."/>
            <person name="Fronick C."/>
            <person name="O'Laughlin M."/>
            <person name="Miner T."/>
            <person name="Herter B."/>
            <person name="Rosa B.A."/>
            <person name="Cordes M."/>
            <person name="Tomlinson C."/>
            <person name="Wollam A."/>
            <person name="Palsikar V.B."/>
            <person name="Mardis E.R."/>
            <person name="Wilson R.K."/>
        </authorList>
    </citation>
    <scope>NUCLEOTIDE SEQUENCE [LARGE SCALE GENOMIC DNA]</scope>
    <source>
        <strain evidence="1 2">DNF00696</strain>
    </source>
</reference>
<proteinExistence type="predicted"/>
<organism evidence="1 2">
    <name type="scientific">Varibaculum cambriense</name>
    <dbReference type="NCBI Taxonomy" id="184870"/>
    <lineage>
        <taxon>Bacteria</taxon>
        <taxon>Bacillati</taxon>
        <taxon>Actinomycetota</taxon>
        <taxon>Actinomycetes</taxon>
        <taxon>Actinomycetales</taxon>
        <taxon>Actinomycetaceae</taxon>
        <taxon>Varibaculum</taxon>
    </lineage>
</organism>
<gene>
    <name evidence="1" type="ORF">HMPREF1862_00661</name>
</gene>
<evidence type="ECO:0000313" key="2">
    <source>
        <dbReference type="Proteomes" id="UP000070572"/>
    </source>
</evidence>
<accession>A0AB34X1S2</accession>
<protein>
    <recommendedName>
        <fullName evidence="3">UbiC transcription regulator-associated domain-containing protein</fullName>
    </recommendedName>
</protein>